<dbReference type="AlphaFoldDB" id="A0A0R3RBY5"/>
<proteinExistence type="predicted"/>
<reference evidence="2" key="1">
    <citation type="submission" date="2017-02" db="UniProtKB">
        <authorList>
            <consortium name="WormBaseParasite"/>
        </authorList>
    </citation>
    <scope>IDENTIFICATION</scope>
</reference>
<accession>A0A0R3RBY5</accession>
<evidence type="ECO:0000256" key="1">
    <source>
        <dbReference type="SAM" id="Phobius"/>
    </source>
</evidence>
<feature type="transmembrane region" description="Helical" evidence="1">
    <location>
        <begin position="49"/>
        <end position="66"/>
    </location>
</feature>
<name>A0A0R3RBY5_9BILA</name>
<feature type="transmembrane region" description="Helical" evidence="1">
    <location>
        <begin position="12"/>
        <end position="37"/>
    </location>
</feature>
<keyword evidence="1" id="KW-1133">Transmembrane helix</keyword>
<organism evidence="2">
    <name type="scientific">Brugia timori</name>
    <dbReference type="NCBI Taxonomy" id="42155"/>
    <lineage>
        <taxon>Eukaryota</taxon>
        <taxon>Metazoa</taxon>
        <taxon>Ecdysozoa</taxon>
        <taxon>Nematoda</taxon>
        <taxon>Chromadorea</taxon>
        <taxon>Rhabditida</taxon>
        <taxon>Spirurina</taxon>
        <taxon>Spiruromorpha</taxon>
        <taxon>Filarioidea</taxon>
        <taxon>Onchocercidae</taxon>
        <taxon>Brugia</taxon>
    </lineage>
</organism>
<protein>
    <submittedName>
        <fullName evidence="2">Ovule protein</fullName>
    </submittedName>
</protein>
<evidence type="ECO:0000313" key="2">
    <source>
        <dbReference type="WBParaSite" id="BTMF_0001755401-mRNA-1"/>
    </source>
</evidence>
<sequence>LRNFEIKNKKKIVKIYFTLSGAIRCYPVFLFFVFSIYHFKKAMIVIKCYYIFVQNYAHIWLALIVISG</sequence>
<dbReference type="WBParaSite" id="BTMF_0001755401-mRNA-1">
    <property type="protein sequence ID" value="BTMF_0001755401-mRNA-1"/>
    <property type="gene ID" value="BTMF_0001755401"/>
</dbReference>
<keyword evidence="1" id="KW-0812">Transmembrane</keyword>
<keyword evidence="1" id="KW-0472">Membrane</keyword>